<reference evidence="2" key="2">
    <citation type="submission" date="2015-01" db="EMBL/GenBank/DDBJ databases">
        <title>Evolutionary Origins and Diversification of the Mycorrhizal Mutualists.</title>
        <authorList>
            <consortium name="DOE Joint Genome Institute"/>
            <consortium name="Mycorrhizal Genomics Consortium"/>
            <person name="Kohler A."/>
            <person name="Kuo A."/>
            <person name="Nagy L.G."/>
            <person name="Floudas D."/>
            <person name="Copeland A."/>
            <person name="Barry K.W."/>
            <person name="Cichocki N."/>
            <person name="Veneault-Fourrey C."/>
            <person name="LaButti K."/>
            <person name="Lindquist E.A."/>
            <person name="Lipzen A."/>
            <person name="Lundell T."/>
            <person name="Morin E."/>
            <person name="Murat C."/>
            <person name="Riley R."/>
            <person name="Ohm R."/>
            <person name="Sun H."/>
            <person name="Tunlid A."/>
            <person name="Henrissat B."/>
            <person name="Grigoriev I.V."/>
            <person name="Hibbett D.S."/>
            <person name="Martin F."/>
        </authorList>
    </citation>
    <scope>NUCLEOTIDE SEQUENCE [LARGE SCALE GENOMIC DNA]</scope>
    <source>
        <strain evidence="2">MAFF 305830</strain>
    </source>
</reference>
<dbReference type="EMBL" id="KN824356">
    <property type="protein sequence ID" value="KIM22402.1"/>
    <property type="molecule type" value="Genomic_DNA"/>
</dbReference>
<accession>A0A0C2WYK4</accession>
<reference evidence="1 2" key="1">
    <citation type="submission" date="2014-04" db="EMBL/GenBank/DDBJ databases">
        <authorList>
            <consortium name="DOE Joint Genome Institute"/>
            <person name="Kuo A."/>
            <person name="Zuccaro A."/>
            <person name="Kohler A."/>
            <person name="Nagy L.G."/>
            <person name="Floudas D."/>
            <person name="Copeland A."/>
            <person name="Barry K.W."/>
            <person name="Cichocki N."/>
            <person name="Veneault-Fourrey C."/>
            <person name="LaButti K."/>
            <person name="Lindquist E.A."/>
            <person name="Lipzen A."/>
            <person name="Lundell T."/>
            <person name="Morin E."/>
            <person name="Murat C."/>
            <person name="Sun H."/>
            <person name="Tunlid A."/>
            <person name="Henrissat B."/>
            <person name="Grigoriev I.V."/>
            <person name="Hibbett D.S."/>
            <person name="Martin F."/>
            <person name="Nordberg H.P."/>
            <person name="Cantor M.N."/>
            <person name="Hua S.X."/>
        </authorList>
    </citation>
    <scope>NUCLEOTIDE SEQUENCE [LARGE SCALE GENOMIC DNA]</scope>
    <source>
        <strain evidence="1 2">MAFF 305830</strain>
    </source>
</reference>
<keyword evidence="2" id="KW-1185">Reference proteome</keyword>
<dbReference type="AlphaFoldDB" id="A0A0C2WYK4"/>
<proteinExistence type="predicted"/>
<evidence type="ECO:0000313" key="1">
    <source>
        <dbReference type="EMBL" id="KIM22402.1"/>
    </source>
</evidence>
<organism evidence="1 2">
    <name type="scientific">Serendipita vermifera MAFF 305830</name>
    <dbReference type="NCBI Taxonomy" id="933852"/>
    <lineage>
        <taxon>Eukaryota</taxon>
        <taxon>Fungi</taxon>
        <taxon>Dikarya</taxon>
        <taxon>Basidiomycota</taxon>
        <taxon>Agaricomycotina</taxon>
        <taxon>Agaricomycetes</taxon>
        <taxon>Sebacinales</taxon>
        <taxon>Serendipitaceae</taxon>
        <taxon>Serendipita</taxon>
    </lineage>
</organism>
<gene>
    <name evidence="1" type="ORF">M408DRAFT_12046</name>
</gene>
<protein>
    <submittedName>
        <fullName evidence="1">Uncharacterized protein</fullName>
    </submittedName>
</protein>
<dbReference type="HOGENOM" id="CLU_1256716_0_0_1"/>
<name>A0A0C2WYK4_SERVB</name>
<evidence type="ECO:0000313" key="2">
    <source>
        <dbReference type="Proteomes" id="UP000054097"/>
    </source>
</evidence>
<sequence length="220" mass="24309">MGGHDSFVPTDYECVRQSTRGVARRPLNEYCTYRFIMIRAIRRRMRGDCLPPQGMSLLPSISVVHRIGTTPGRECNGAKKEPSVVFELGFGCCGETRDWGSRDLPGLGVANFQGLWGGGRWHNHDSKWKRNVLLGLDLPFGGVIVLPPLQKWGMVADGAGDERVVCAEYMTPVRYVRTMRTSSCVTSVGSTVDTDPTDPFWGVASADRSRVVIECQTPTI</sequence>
<dbReference type="Proteomes" id="UP000054097">
    <property type="component" value="Unassembled WGS sequence"/>
</dbReference>